<dbReference type="AlphaFoldDB" id="A0A4S4MZD0"/>
<evidence type="ECO:0000313" key="12">
    <source>
        <dbReference type="EMBL" id="THH30878.1"/>
    </source>
</evidence>
<dbReference type="GO" id="GO:0008408">
    <property type="term" value="F:3'-5' exonuclease activity"/>
    <property type="evidence" value="ECO:0007669"/>
    <property type="project" value="InterPro"/>
</dbReference>
<organism evidence="12 13">
    <name type="scientific">Antrodiella citrinella</name>
    <dbReference type="NCBI Taxonomy" id="2447956"/>
    <lineage>
        <taxon>Eukaryota</taxon>
        <taxon>Fungi</taxon>
        <taxon>Dikarya</taxon>
        <taxon>Basidiomycota</taxon>
        <taxon>Agaricomycotina</taxon>
        <taxon>Agaricomycetes</taxon>
        <taxon>Polyporales</taxon>
        <taxon>Steccherinaceae</taxon>
        <taxon>Antrodiella</taxon>
    </lineage>
</organism>
<evidence type="ECO:0000256" key="5">
    <source>
        <dbReference type="ARBA" id="ARBA00022722"/>
    </source>
</evidence>
<comment type="subcellular location">
    <subcellularLocation>
        <location evidence="1">Nucleus</location>
    </subcellularLocation>
</comment>
<keyword evidence="6" id="KW-0378">Hydrolase</keyword>
<proteinExistence type="inferred from homology"/>
<dbReference type="PANTHER" id="PTHR12801:SF45">
    <property type="entry name" value="RNA EXONUCLEASE 4"/>
    <property type="match status" value="1"/>
</dbReference>
<dbReference type="InterPro" id="IPR037431">
    <property type="entry name" value="REX4_DEDDh_dom"/>
</dbReference>
<keyword evidence="4" id="KW-0698">rRNA processing</keyword>
<dbReference type="CDD" id="cd06144">
    <property type="entry name" value="REX4_like"/>
    <property type="match status" value="1"/>
</dbReference>
<feature type="region of interest" description="Disordered" evidence="10">
    <location>
        <begin position="264"/>
        <end position="356"/>
    </location>
</feature>
<dbReference type="InterPro" id="IPR012337">
    <property type="entry name" value="RNaseH-like_sf"/>
</dbReference>
<dbReference type="InterPro" id="IPR047021">
    <property type="entry name" value="REXO1/3/4-like"/>
</dbReference>
<dbReference type="SUPFAM" id="SSF53098">
    <property type="entry name" value="Ribonuclease H-like"/>
    <property type="match status" value="1"/>
</dbReference>
<sequence>MGKKDETKASKPSTNWLALQKSLPTSLHVRKKRKFEHTSASPVHETVVDDETDFVRGHQPFEPVASTSAAASFDGSSSKNGESLAELRKMIAGELQYSESQTAPGKYLALDCEMVGVGPEGAESSLARVSMVNYYGAIQLDEFVRQRERVVDYRTQWSGIRPSDMIKAKPFEEVQKKVAELIKDRILVGHAIHNDLKVLLLSQPRSLVRDTQIYAGKHKVTKSRRPALRMLVQQELGVAIQEGEHSSVTDARATMAVYRLHRKDWDKGVRPPRTSASKKRKATEDDSDGDDDDAQGRNPAKRKKSKKQEKAFPGGGRKGVSSGLSTVIKQGDGRDNPGGGSGQRVEKKTAPGPMGDGNGNALLDMLALLKLLGFNLDSIGVLAGRSDATDAIDPERERIALGGGLVITAGQGTALDAAPEEVEPELELTTGFLNADVRCGVEGNLADDDDKGGAELPLIAIALAEIALEPAPGKAESQAEKGAEWTQDGR</sequence>
<feature type="compositionally biased region" description="Basic and acidic residues" evidence="10">
    <location>
        <begin position="477"/>
        <end position="490"/>
    </location>
</feature>
<dbReference type="PANTHER" id="PTHR12801">
    <property type="entry name" value="RNA EXONUCLEASE REXO1 / RECO3 FAMILY MEMBER-RELATED"/>
    <property type="match status" value="1"/>
</dbReference>
<keyword evidence="5" id="KW-0540">Nuclease</keyword>
<evidence type="ECO:0000256" key="1">
    <source>
        <dbReference type="ARBA" id="ARBA00004123"/>
    </source>
</evidence>
<dbReference type="Proteomes" id="UP000308730">
    <property type="component" value="Unassembled WGS sequence"/>
</dbReference>
<evidence type="ECO:0000259" key="11">
    <source>
        <dbReference type="SMART" id="SM00479"/>
    </source>
</evidence>
<evidence type="ECO:0000256" key="6">
    <source>
        <dbReference type="ARBA" id="ARBA00022801"/>
    </source>
</evidence>
<evidence type="ECO:0000256" key="7">
    <source>
        <dbReference type="ARBA" id="ARBA00022839"/>
    </source>
</evidence>
<name>A0A4S4MZD0_9APHY</name>
<dbReference type="Pfam" id="PF00929">
    <property type="entry name" value="RNase_T"/>
    <property type="match status" value="1"/>
</dbReference>
<dbReference type="InterPro" id="IPR013520">
    <property type="entry name" value="Ribonucl_H"/>
</dbReference>
<dbReference type="GO" id="GO:0006364">
    <property type="term" value="P:rRNA processing"/>
    <property type="evidence" value="ECO:0007669"/>
    <property type="project" value="UniProtKB-KW"/>
</dbReference>
<dbReference type="SMART" id="SM00479">
    <property type="entry name" value="EXOIII"/>
    <property type="match status" value="1"/>
</dbReference>
<comment type="caution">
    <text evidence="12">The sequence shown here is derived from an EMBL/GenBank/DDBJ whole genome shotgun (WGS) entry which is preliminary data.</text>
</comment>
<keyword evidence="13" id="KW-1185">Reference proteome</keyword>
<evidence type="ECO:0000313" key="13">
    <source>
        <dbReference type="Proteomes" id="UP000308730"/>
    </source>
</evidence>
<feature type="region of interest" description="Disordered" evidence="10">
    <location>
        <begin position="471"/>
        <end position="490"/>
    </location>
</feature>
<dbReference type="FunFam" id="3.30.420.10:FF:000007">
    <property type="entry name" value="Interferon-stimulated exonuclease gene 20"/>
    <property type="match status" value="1"/>
</dbReference>
<gene>
    <name evidence="12" type="ORF">EUX98_g3325</name>
</gene>
<evidence type="ECO:0000256" key="4">
    <source>
        <dbReference type="ARBA" id="ARBA00022552"/>
    </source>
</evidence>
<protein>
    <recommendedName>
        <fullName evidence="3">RNA exonuclease 4</fullName>
    </recommendedName>
</protein>
<dbReference type="GO" id="GO:0003676">
    <property type="term" value="F:nucleic acid binding"/>
    <property type="evidence" value="ECO:0007669"/>
    <property type="project" value="InterPro"/>
</dbReference>
<comment type="similarity">
    <text evidence="2">Belongs to the REXO4 family.</text>
</comment>
<dbReference type="OrthoDB" id="8191639at2759"/>
<dbReference type="InterPro" id="IPR036397">
    <property type="entry name" value="RNaseH_sf"/>
</dbReference>
<dbReference type="Gene3D" id="3.30.420.10">
    <property type="entry name" value="Ribonuclease H-like superfamily/Ribonuclease H"/>
    <property type="match status" value="1"/>
</dbReference>
<evidence type="ECO:0000256" key="8">
    <source>
        <dbReference type="ARBA" id="ARBA00023242"/>
    </source>
</evidence>
<dbReference type="EMBL" id="SGPM01000065">
    <property type="protein sequence ID" value="THH30878.1"/>
    <property type="molecule type" value="Genomic_DNA"/>
</dbReference>
<evidence type="ECO:0000256" key="10">
    <source>
        <dbReference type="SAM" id="MobiDB-lite"/>
    </source>
</evidence>
<keyword evidence="8" id="KW-0539">Nucleus</keyword>
<accession>A0A4S4MZD0</accession>
<evidence type="ECO:0000256" key="2">
    <source>
        <dbReference type="ARBA" id="ARBA00010489"/>
    </source>
</evidence>
<keyword evidence="7" id="KW-0269">Exonuclease</keyword>
<evidence type="ECO:0000256" key="3">
    <source>
        <dbReference type="ARBA" id="ARBA00016937"/>
    </source>
</evidence>
<comment type="function">
    <text evidence="9">Exoribonuclease involved in ribosome biosynthesis. Involved in the processing of ITS1, the internal transcribed spacer localized between the 18S and 5.8S rRNAs.</text>
</comment>
<reference evidence="12 13" key="1">
    <citation type="submission" date="2019-02" db="EMBL/GenBank/DDBJ databases">
        <title>Genome sequencing of the rare red list fungi Antrodiella citrinella (Flaviporus citrinellus).</title>
        <authorList>
            <person name="Buettner E."/>
            <person name="Kellner H."/>
        </authorList>
    </citation>
    <scope>NUCLEOTIDE SEQUENCE [LARGE SCALE GENOMIC DNA]</scope>
    <source>
        <strain evidence="12 13">DSM 108506</strain>
    </source>
</reference>
<feature type="domain" description="Exonuclease" evidence="11">
    <location>
        <begin position="106"/>
        <end position="267"/>
    </location>
</feature>
<dbReference type="GO" id="GO:0005634">
    <property type="term" value="C:nucleus"/>
    <property type="evidence" value="ECO:0007669"/>
    <property type="project" value="UniProtKB-SubCell"/>
</dbReference>
<evidence type="ECO:0000256" key="9">
    <source>
        <dbReference type="ARBA" id="ARBA00025599"/>
    </source>
</evidence>
<dbReference type="GO" id="GO:0000027">
    <property type="term" value="P:ribosomal large subunit assembly"/>
    <property type="evidence" value="ECO:0007669"/>
    <property type="project" value="TreeGrafter"/>
</dbReference>